<keyword evidence="1" id="KW-0479">Metal-binding</keyword>
<dbReference type="PANTHER" id="PTHR39490:SF8">
    <property type="entry name" value="ZINC FINGER FYVE DOMAIN-CONTAINING PROTEIN 21"/>
    <property type="match status" value="1"/>
</dbReference>
<keyword evidence="5" id="KW-0175">Coiled coil</keyword>
<dbReference type="InterPro" id="IPR011011">
    <property type="entry name" value="Znf_FYVE_PHD"/>
</dbReference>
<dbReference type="Gene3D" id="3.30.40.10">
    <property type="entry name" value="Zinc/RING finger domain, C3HC4 (zinc finger)"/>
    <property type="match status" value="1"/>
</dbReference>
<evidence type="ECO:0000256" key="1">
    <source>
        <dbReference type="ARBA" id="ARBA00022723"/>
    </source>
</evidence>
<proteinExistence type="predicted"/>
<dbReference type="InterPro" id="IPR000306">
    <property type="entry name" value="Znf_FYVE"/>
</dbReference>
<gene>
    <name evidence="7" type="ORF">AV274_5063</name>
</gene>
<evidence type="ECO:0000256" key="4">
    <source>
        <dbReference type="PROSITE-ProRule" id="PRU00091"/>
    </source>
</evidence>
<dbReference type="PANTHER" id="PTHR39490">
    <property type="entry name" value="ARRESTIN DOMAIN-CONTAINING PROTEIN D"/>
    <property type="match status" value="1"/>
</dbReference>
<keyword evidence="2 4" id="KW-0863">Zinc-finger</keyword>
<name>A0A196SAA8_BLAHN</name>
<dbReference type="AlphaFoldDB" id="A0A196SAA8"/>
<keyword evidence="3" id="KW-0862">Zinc</keyword>
<dbReference type="Pfam" id="PF01363">
    <property type="entry name" value="FYVE"/>
    <property type="match status" value="1"/>
</dbReference>
<evidence type="ECO:0000256" key="5">
    <source>
        <dbReference type="SAM" id="Coils"/>
    </source>
</evidence>
<evidence type="ECO:0000256" key="2">
    <source>
        <dbReference type="ARBA" id="ARBA00022771"/>
    </source>
</evidence>
<dbReference type="EMBL" id="LXWW01000430">
    <property type="protein sequence ID" value="OAO13266.1"/>
    <property type="molecule type" value="Genomic_DNA"/>
</dbReference>
<sequence length="301" mass="34301">MSSNSHFEYVPSSNFVVPDNLEEQLTAFYQAVNPEKVDKVHYAMDKYKGREEDLFHILYNKYGKQPWSLEMPAQTTAMDDFSRRLRALRSNVWGIVVALTTGETIEPDDYNTCKLLQEQLKERDATIKELHEELDKAENKHSLDSDDDNVSVALSEAASEIFTTEQNVLEASPVPMSVSQRLDAAISTLQSGENTSPEENAVCSFAVADLKKWKSIIEKGIKSKPMKMDMECKYCKLCRQPFTSFRRRHHCRLCGDLFCSNCCNSYLSVNQLGENKRFCNECYLLLNKVKQLSNASKNSGK</sequence>
<feature type="domain" description="FYVE-type" evidence="6">
    <location>
        <begin position="229"/>
        <end position="287"/>
    </location>
</feature>
<dbReference type="GO" id="GO:0008270">
    <property type="term" value="F:zinc ion binding"/>
    <property type="evidence" value="ECO:0007669"/>
    <property type="project" value="UniProtKB-KW"/>
</dbReference>
<dbReference type="InterPro" id="IPR052113">
    <property type="entry name" value="FYVE-type_Zinc_Finger"/>
</dbReference>
<protein>
    <submittedName>
        <fullName evidence="7">Rho guanine nucleotide exchange factor</fullName>
    </submittedName>
</protein>
<comment type="caution">
    <text evidence="7">The sequence shown here is derived from an EMBL/GenBank/DDBJ whole genome shotgun (WGS) entry which is preliminary data.</text>
</comment>
<dbReference type="SMART" id="SM00064">
    <property type="entry name" value="FYVE"/>
    <property type="match status" value="1"/>
</dbReference>
<evidence type="ECO:0000259" key="6">
    <source>
        <dbReference type="PROSITE" id="PS50178"/>
    </source>
</evidence>
<reference evidence="7 8" key="1">
    <citation type="submission" date="2016-05" db="EMBL/GenBank/DDBJ databases">
        <title>Nuclear genome of Blastocystis sp. subtype 1 NandII.</title>
        <authorList>
            <person name="Gentekaki E."/>
            <person name="Curtis B."/>
            <person name="Stairs C."/>
            <person name="Eme L."/>
            <person name="Herman E."/>
            <person name="Klimes V."/>
            <person name="Arias M.C."/>
            <person name="Elias M."/>
            <person name="Hilliou F."/>
            <person name="Klute M."/>
            <person name="Malik S.-B."/>
            <person name="Pightling A."/>
            <person name="Rachubinski R."/>
            <person name="Salas D."/>
            <person name="Schlacht A."/>
            <person name="Suga H."/>
            <person name="Archibald J."/>
            <person name="Ball S.G."/>
            <person name="Clark G."/>
            <person name="Dacks J."/>
            <person name="Van Der Giezen M."/>
            <person name="Tsaousis A."/>
            <person name="Roger A."/>
        </authorList>
    </citation>
    <scope>NUCLEOTIDE SEQUENCE [LARGE SCALE GENOMIC DNA]</scope>
    <source>
        <strain evidence="8">ATCC 50177 / NandII</strain>
    </source>
</reference>
<organism evidence="7 8">
    <name type="scientific">Blastocystis sp. subtype 1 (strain ATCC 50177 / NandII)</name>
    <dbReference type="NCBI Taxonomy" id="478820"/>
    <lineage>
        <taxon>Eukaryota</taxon>
        <taxon>Sar</taxon>
        <taxon>Stramenopiles</taxon>
        <taxon>Bigyra</taxon>
        <taxon>Opalozoa</taxon>
        <taxon>Opalinata</taxon>
        <taxon>Blastocystidae</taxon>
        <taxon>Blastocystis</taxon>
    </lineage>
</organism>
<evidence type="ECO:0000256" key="3">
    <source>
        <dbReference type="ARBA" id="ARBA00022833"/>
    </source>
</evidence>
<keyword evidence="8" id="KW-1185">Reference proteome</keyword>
<evidence type="ECO:0000313" key="7">
    <source>
        <dbReference type="EMBL" id="OAO13266.1"/>
    </source>
</evidence>
<dbReference type="Proteomes" id="UP000078348">
    <property type="component" value="Unassembled WGS sequence"/>
</dbReference>
<dbReference type="PROSITE" id="PS50178">
    <property type="entry name" value="ZF_FYVE"/>
    <property type="match status" value="1"/>
</dbReference>
<dbReference type="InterPro" id="IPR013083">
    <property type="entry name" value="Znf_RING/FYVE/PHD"/>
</dbReference>
<dbReference type="InterPro" id="IPR017455">
    <property type="entry name" value="Znf_FYVE-rel"/>
</dbReference>
<dbReference type="OrthoDB" id="660555at2759"/>
<evidence type="ECO:0000313" key="8">
    <source>
        <dbReference type="Proteomes" id="UP000078348"/>
    </source>
</evidence>
<feature type="coiled-coil region" evidence="5">
    <location>
        <begin position="113"/>
        <end position="147"/>
    </location>
</feature>
<dbReference type="STRING" id="478820.A0A196SAA8"/>
<accession>A0A196SAA8</accession>
<dbReference type="SUPFAM" id="SSF57903">
    <property type="entry name" value="FYVE/PHD zinc finger"/>
    <property type="match status" value="1"/>
</dbReference>